<keyword evidence="2" id="KW-1185">Reference proteome</keyword>
<organism evidence="1 2">
    <name type="scientific">Desmospora profundinema</name>
    <dbReference type="NCBI Taxonomy" id="1571184"/>
    <lineage>
        <taxon>Bacteria</taxon>
        <taxon>Bacillati</taxon>
        <taxon>Bacillota</taxon>
        <taxon>Bacilli</taxon>
        <taxon>Bacillales</taxon>
        <taxon>Thermoactinomycetaceae</taxon>
        <taxon>Desmospora</taxon>
    </lineage>
</organism>
<name>A0ABU1IH17_9BACL</name>
<accession>A0ABU1IH17</accession>
<dbReference type="Proteomes" id="UP001185012">
    <property type="component" value="Unassembled WGS sequence"/>
</dbReference>
<protein>
    <submittedName>
        <fullName evidence="1">Uncharacterized protein</fullName>
    </submittedName>
</protein>
<evidence type="ECO:0000313" key="2">
    <source>
        <dbReference type="Proteomes" id="UP001185012"/>
    </source>
</evidence>
<proteinExistence type="predicted"/>
<dbReference type="EMBL" id="JAVDQG010000001">
    <property type="protein sequence ID" value="MDR6224068.1"/>
    <property type="molecule type" value="Genomic_DNA"/>
</dbReference>
<evidence type="ECO:0000313" key="1">
    <source>
        <dbReference type="EMBL" id="MDR6224068.1"/>
    </source>
</evidence>
<reference evidence="1 2" key="1">
    <citation type="submission" date="2023-07" db="EMBL/GenBank/DDBJ databases">
        <title>Genomic Encyclopedia of Type Strains, Phase IV (KMG-IV): sequencing the most valuable type-strain genomes for metagenomic binning, comparative biology and taxonomic classification.</title>
        <authorList>
            <person name="Goeker M."/>
        </authorList>
    </citation>
    <scope>NUCLEOTIDE SEQUENCE [LARGE SCALE GENOMIC DNA]</scope>
    <source>
        <strain evidence="1 2">DSM 45903</strain>
    </source>
</reference>
<comment type="caution">
    <text evidence="1">The sequence shown here is derived from an EMBL/GenBank/DDBJ whole genome shotgun (WGS) entry which is preliminary data.</text>
</comment>
<sequence>MIPMKDPERQQTRVPLAWRTYPWKERMANDTCIKYEFKSLQKMDFKHKLKYLCSQSGNLCNPEPLGVFFV</sequence>
<gene>
    <name evidence="1" type="ORF">JOE21_000056</name>
</gene>